<organism evidence="3 4">
    <name type="scientific">Thorsellia kenyensis</name>
    <dbReference type="NCBI Taxonomy" id="1549888"/>
    <lineage>
        <taxon>Bacteria</taxon>
        <taxon>Pseudomonadati</taxon>
        <taxon>Pseudomonadota</taxon>
        <taxon>Gammaproteobacteria</taxon>
        <taxon>Enterobacterales</taxon>
        <taxon>Thorselliaceae</taxon>
        <taxon>Thorsellia</taxon>
    </lineage>
</organism>
<keyword evidence="2" id="KW-0472">Membrane</keyword>
<dbReference type="EMBL" id="JBHLXE010000027">
    <property type="protein sequence ID" value="MFC0179030.1"/>
    <property type="molecule type" value="Genomic_DNA"/>
</dbReference>
<evidence type="ECO:0000256" key="1">
    <source>
        <dbReference type="SAM" id="Coils"/>
    </source>
</evidence>
<keyword evidence="2" id="KW-1133">Transmembrane helix</keyword>
<sequence length="256" mass="30077">MLKLIGSILSFIFVIVLLVIIFCTDILEKNEKMTLNELGDFLAGAFSPLAFLWLVIGYMMQGKELKLNRQMLELQAEELKNNNQALLLQAKELANSVKAQNELVEQSKEQIELERAKLEEEKEKERIKNSTPELELTFEKIGNTYQYKCYIQNKGGPADKIKIEFQYFNPRNSMDYSNSNTFFYQNPDSIELQQLNQEHNKKFLFDSINTPYANKETIEFMILNVKMCYIEHVSKLKRTHKYKYITNENNELIIEQ</sequence>
<comment type="caution">
    <text evidence="3">The sequence shown here is derived from an EMBL/GenBank/DDBJ whole genome shotgun (WGS) entry which is preliminary data.</text>
</comment>
<evidence type="ECO:0000313" key="3">
    <source>
        <dbReference type="EMBL" id="MFC0179030.1"/>
    </source>
</evidence>
<protein>
    <submittedName>
        <fullName evidence="3">Uncharacterized protein</fullName>
    </submittedName>
</protein>
<dbReference type="RefSeq" id="WP_385876124.1">
    <property type="nucleotide sequence ID" value="NZ_JBHLXE010000027.1"/>
</dbReference>
<feature type="transmembrane region" description="Helical" evidence="2">
    <location>
        <begin position="39"/>
        <end position="60"/>
    </location>
</feature>
<keyword evidence="2" id="KW-0812">Transmembrane</keyword>
<evidence type="ECO:0000256" key="2">
    <source>
        <dbReference type="SAM" id="Phobius"/>
    </source>
</evidence>
<feature type="coiled-coil region" evidence="1">
    <location>
        <begin position="62"/>
        <end position="130"/>
    </location>
</feature>
<proteinExistence type="predicted"/>
<gene>
    <name evidence="3" type="ORF">ACFFIT_02790</name>
</gene>
<name>A0ABV6C7T2_9GAMM</name>
<evidence type="ECO:0000313" key="4">
    <source>
        <dbReference type="Proteomes" id="UP001589758"/>
    </source>
</evidence>
<feature type="transmembrane region" description="Helical" evidence="2">
    <location>
        <begin position="6"/>
        <end position="27"/>
    </location>
</feature>
<reference evidence="3 4" key="1">
    <citation type="submission" date="2024-09" db="EMBL/GenBank/DDBJ databases">
        <authorList>
            <person name="Sun Q."/>
            <person name="Mori K."/>
        </authorList>
    </citation>
    <scope>NUCLEOTIDE SEQUENCE [LARGE SCALE GENOMIC DNA]</scope>
    <source>
        <strain evidence="3 4">CCM 8545</strain>
    </source>
</reference>
<keyword evidence="1" id="KW-0175">Coiled coil</keyword>
<keyword evidence="4" id="KW-1185">Reference proteome</keyword>
<accession>A0ABV6C7T2</accession>
<dbReference type="Proteomes" id="UP001589758">
    <property type="component" value="Unassembled WGS sequence"/>
</dbReference>